<evidence type="ECO:0000313" key="2">
    <source>
        <dbReference type="Proteomes" id="UP001057402"/>
    </source>
</evidence>
<sequence>MGITSLIVGDTSGLSFGYYHKSCPNFESIVNQKVNQWVKQDPTLAPSLMRLHFHDCAVRGCDASILLNHTGSERSTAASKTLRGFNLIDDIKAALEKACPRTVSCADILTSAARDATVAAGGPFWMVPYGRRDGWVSIAAETRNVPMGYENMDQLIEFFQSRGLNILDLVVLSGKLFLERYCRLFLKIVVALIWRRPSDAGAHTIGRCTCGSIQERIYYYNGTNKPDPSVNPGYLNFLRRKCRWASEEIYLDASTPQTFDSVYYNNLQKKMGLLHTDQLLYSDVRTNPIVTAFVSEPFLFYQQFSVSMAKLGNIDVLTGNEGEVRTNCNRH</sequence>
<gene>
    <name evidence="1" type="ORF">MLD38_002205</name>
</gene>
<proteinExistence type="predicted"/>
<protein>
    <submittedName>
        <fullName evidence="1">Uncharacterized protein</fullName>
    </submittedName>
</protein>
<organism evidence="1 2">
    <name type="scientific">Melastoma candidum</name>
    <dbReference type="NCBI Taxonomy" id="119954"/>
    <lineage>
        <taxon>Eukaryota</taxon>
        <taxon>Viridiplantae</taxon>
        <taxon>Streptophyta</taxon>
        <taxon>Embryophyta</taxon>
        <taxon>Tracheophyta</taxon>
        <taxon>Spermatophyta</taxon>
        <taxon>Magnoliopsida</taxon>
        <taxon>eudicotyledons</taxon>
        <taxon>Gunneridae</taxon>
        <taxon>Pentapetalae</taxon>
        <taxon>rosids</taxon>
        <taxon>malvids</taxon>
        <taxon>Myrtales</taxon>
        <taxon>Melastomataceae</taxon>
        <taxon>Melastomatoideae</taxon>
        <taxon>Melastomateae</taxon>
        <taxon>Melastoma</taxon>
    </lineage>
</organism>
<reference evidence="2" key="1">
    <citation type="journal article" date="2023" name="Front. Plant Sci.">
        <title>Chromosomal-level genome assembly of Melastoma candidum provides insights into trichome evolution.</title>
        <authorList>
            <person name="Zhong Y."/>
            <person name="Wu W."/>
            <person name="Sun C."/>
            <person name="Zou P."/>
            <person name="Liu Y."/>
            <person name="Dai S."/>
            <person name="Zhou R."/>
        </authorList>
    </citation>
    <scope>NUCLEOTIDE SEQUENCE [LARGE SCALE GENOMIC DNA]</scope>
</reference>
<evidence type="ECO:0000313" key="1">
    <source>
        <dbReference type="EMBL" id="KAI4390052.1"/>
    </source>
</evidence>
<name>A0ACB9SPA5_9MYRT</name>
<accession>A0ACB9SPA5</accession>
<dbReference type="Proteomes" id="UP001057402">
    <property type="component" value="Chromosome 1"/>
</dbReference>
<keyword evidence="2" id="KW-1185">Reference proteome</keyword>
<dbReference type="EMBL" id="CM042880">
    <property type="protein sequence ID" value="KAI4390052.1"/>
    <property type="molecule type" value="Genomic_DNA"/>
</dbReference>
<comment type="caution">
    <text evidence="1">The sequence shown here is derived from an EMBL/GenBank/DDBJ whole genome shotgun (WGS) entry which is preliminary data.</text>
</comment>